<dbReference type="EMBL" id="CP002546">
    <property type="protein sequence ID" value="ADY59641.1"/>
    <property type="molecule type" value="Genomic_DNA"/>
</dbReference>
<evidence type="ECO:0000256" key="2">
    <source>
        <dbReference type="SAM" id="SignalP"/>
    </source>
</evidence>
<dbReference type="AlphaFoldDB" id="F0SIL3"/>
<protein>
    <recommendedName>
        <fullName evidence="3">Pyrrolo-quinoline quinone repeat domain-containing protein</fullName>
    </recommendedName>
</protein>
<dbReference type="Pfam" id="PF13360">
    <property type="entry name" value="PQQ_2"/>
    <property type="match status" value="1"/>
</dbReference>
<dbReference type="RefSeq" id="WP_013628366.1">
    <property type="nucleotide sequence ID" value="NC_015174.1"/>
</dbReference>
<dbReference type="KEGG" id="pbs:Plabr_2037"/>
<evidence type="ECO:0000313" key="4">
    <source>
        <dbReference type="EMBL" id="ADY59641.1"/>
    </source>
</evidence>
<evidence type="ECO:0000256" key="1">
    <source>
        <dbReference type="SAM" id="MobiDB-lite"/>
    </source>
</evidence>
<feature type="region of interest" description="Disordered" evidence="1">
    <location>
        <begin position="107"/>
        <end position="142"/>
    </location>
</feature>
<evidence type="ECO:0000313" key="5">
    <source>
        <dbReference type="Proteomes" id="UP000006860"/>
    </source>
</evidence>
<feature type="domain" description="Pyrrolo-quinoline quinone repeat" evidence="3">
    <location>
        <begin position="194"/>
        <end position="334"/>
    </location>
</feature>
<dbReference type="HOGENOM" id="CLU_428179_0_0_0"/>
<evidence type="ECO:0000259" key="3">
    <source>
        <dbReference type="Pfam" id="PF13360"/>
    </source>
</evidence>
<keyword evidence="5" id="KW-1185">Reference proteome</keyword>
<proteinExistence type="predicted"/>
<dbReference type="OrthoDB" id="5173551at2"/>
<keyword evidence="2" id="KW-0732">Signal</keyword>
<dbReference type="SUPFAM" id="SSF50998">
    <property type="entry name" value="Quinoprotein alcohol dehydrogenase-like"/>
    <property type="match status" value="1"/>
</dbReference>
<organism evidence="4 5">
    <name type="scientific">Rubinisphaera brasiliensis (strain ATCC 49424 / DSM 5305 / JCM 21570 / IAM 15109 / NBRC 103401 / IFAM 1448)</name>
    <name type="common">Planctomyces brasiliensis</name>
    <dbReference type="NCBI Taxonomy" id="756272"/>
    <lineage>
        <taxon>Bacteria</taxon>
        <taxon>Pseudomonadati</taxon>
        <taxon>Planctomycetota</taxon>
        <taxon>Planctomycetia</taxon>
        <taxon>Planctomycetales</taxon>
        <taxon>Planctomycetaceae</taxon>
        <taxon>Rubinisphaera</taxon>
    </lineage>
</organism>
<sequence length="639" mass="69464">MITSRNLSHAWLLFLAPLTIALTTAVSAAEPMTWPRFDGPEYNRVSRERLIDLSWNDARPINGETIELVPVANEDSDRPNLWEIENLAGAQAPLVFNDKLYLLHEERTAGSQSEPENKDELNSPETAATDETTESTAETSASSPATYAIDCWLVQGRDQQARFRYRLPESTFAPDSSRSFPQPQMAGDPLWRQLFCLTGDGTLHVLDSDLGSSLWSTDLPRLLGRTDAPVAVAAPLIFEHLVIASLSWEASSAAENEQAETVLIALDRRNGQVHWIQRATTEEPGLNGPAPILCVLQNSVAVVSQQNAGELMFAQANTGKSLATLPLANPDGLAAELLFESGRLAILESTGPAGQAPQWTVSVHQLHETESSAEMQKDLPQLLLRTELGEHEDVTALLRGSTVFAATSSGVLRLLPLVPETSERDLPLSSVGQHEMVWIDGQLLITGQAGHWQVYSFATETADAPAEPKAVYVELWEQPLIGPAVVAKQRVFVRVGNQLVALGAFDEQKAVSDLLVPFGDRAQKLNESRKEGEDENASETRGPSGTTQILLVPAIQDLRAGFEVPFLVLGYDNQGQFTETIPPAEVDWSWEGAGSIAGESGTLTAPKSVKAAESATLQVRWKDQKANASVRLVPRDAPF</sequence>
<name>F0SIL3_RUBBR</name>
<dbReference type="Proteomes" id="UP000006860">
    <property type="component" value="Chromosome"/>
</dbReference>
<dbReference type="InterPro" id="IPR015943">
    <property type="entry name" value="WD40/YVTN_repeat-like_dom_sf"/>
</dbReference>
<reference evidence="5" key="1">
    <citation type="submission" date="2011-02" db="EMBL/GenBank/DDBJ databases">
        <title>The complete genome of Planctomyces brasiliensis DSM 5305.</title>
        <authorList>
            <person name="Lucas S."/>
            <person name="Copeland A."/>
            <person name="Lapidus A."/>
            <person name="Bruce D."/>
            <person name="Goodwin L."/>
            <person name="Pitluck S."/>
            <person name="Kyrpides N."/>
            <person name="Mavromatis K."/>
            <person name="Pagani I."/>
            <person name="Ivanova N."/>
            <person name="Ovchinnikova G."/>
            <person name="Lu M."/>
            <person name="Detter J.C."/>
            <person name="Han C."/>
            <person name="Land M."/>
            <person name="Hauser L."/>
            <person name="Markowitz V."/>
            <person name="Cheng J.-F."/>
            <person name="Hugenholtz P."/>
            <person name="Woyke T."/>
            <person name="Wu D."/>
            <person name="Tindall B."/>
            <person name="Pomrenke H.G."/>
            <person name="Brambilla E."/>
            <person name="Klenk H.-P."/>
            <person name="Eisen J.A."/>
        </authorList>
    </citation>
    <scope>NUCLEOTIDE SEQUENCE [LARGE SCALE GENOMIC DNA]</scope>
    <source>
        <strain evidence="5">ATCC 49424 / DSM 5305 / JCM 21570 / NBRC 103401 / IFAM 1448</strain>
    </source>
</reference>
<feature type="signal peptide" evidence="2">
    <location>
        <begin position="1"/>
        <end position="28"/>
    </location>
</feature>
<dbReference type="eggNOG" id="COG1520">
    <property type="taxonomic scope" value="Bacteria"/>
</dbReference>
<dbReference type="STRING" id="756272.Plabr_2037"/>
<feature type="compositionally biased region" description="Low complexity" evidence="1">
    <location>
        <begin position="123"/>
        <end position="142"/>
    </location>
</feature>
<accession>F0SIL3</accession>
<gene>
    <name evidence="4" type="ordered locus">Plabr_2037</name>
</gene>
<feature type="chain" id="PRO_5003260528" description="Pyrrolo-quinoline quinone repeat domain-containing protein" evidence="2">
    <location>
        <begin position="29"/>
        <end position="639"/>
    </location>
</feature>
<dbReference type="InterPro" id="IPR002372">
    <property type="entry name" value="PQQ_rpt_dom"/>
</dbReference>
<dbReference type="InterPro" id="IPR011047">
    <property type="entry name" value="Quinoprotein_ADH-like_sf"/>
</dbReference>
<dbReference type="PANTHER" id="PTHR34512:SF30">
    <property type="entry name" value="OUTER MEMBRANE PROTEIN ASSEMBLY FACTOR BAMB"/>
    <property type="match status" value="1"/>
</dbReference>
<feature type="region of interest" description="Disordered" evidence="1">
    <location>
        <begin position="525"/>
        <end position="545"/>
    </location>
</feature>
<dbReference type="Gene3D" id="2.130.10.10">
    <property type="entry name" value="YVTN repeat-like/Quinoprotein amine dehydrogenase"/>
    <property type="match status" value="1"/>
</dbReference>
<dbReference type="PANTHER" id="PTHR34512">
    <property type="entry name" value="CELL SURFACE PROTEIN"/>
    <property type="match status" value="1"/>
</dbReference>